<dbReference type="EnsemblPlants" id="KQJ87289">
    <property type="protein sequence ID" value="KQJ87289"/>
    <property type="gene ID" value="BRADI_4g10158v3"/>
</dbReference>
<gene>
    <name evidence="3" type="ORF">BRADI_4g10158v3</name>
</gene>
<keyword evidence="2" id="KW-0732">Signal</keyword>
<sequence length="87" mass="10287">MRLTLQTLYFTLFLCFVLFSLHCNNAMSLPHTTHACKKRRLHQRVLRISLLFLAFLFLQCVICCFWMCDAGQRSLHRIRTCVQFCSA</sequence>
<evidence type="ECO:0000256" key="1">
    <source>
        <dbReference type="SAM" id="Phobius"/>
    </source>
</evidence>
<dbReference type="Proteomes" id="UP000008810">
    <property type="component" value="Chromosome 4"/>
</dbReference>
<feature type="transmembrane region" description="Helical" evidence="1">
    <location>
        <begin position="45"/>
        <end position="68"/>
    </location>
</feature>
<accession>A0A0Q3PDJ8</accession>
<evidence type="ECO:0000313" key="4">
    <source>
        <dbReference type="EnsemblPlants" id="KQJ87289"/>
    </source>
</evidence>
<feature type="chain" id="PRO_5035999792" description="Secreted peptide" evidence="2">
    <location>
        <begin position="27"/>
        <end position="87"/>
    </location>
</feature>
<reference evidence="3" key="2">
    <citation type="submission" date="2017-06" db="EMBL/GenBank/DDBJ databases">
        <title>WGS assembly of Brachypodium distachyon.</title>
        <authorList>
            <consortium name="The International Brachypodium Initiative"/>
            <person name="Lucas S."/>
            <person name="Harmon-Smith M."/>
            <person name="Lail K."/>
            <person name="Tice H."/>
            <person name="Grimwood J."/>
            <person name="Bruce D."/>
            <person name="Barry K."/>
            <person name="Shu S."/>
            <person name="Lindquist E."/>
            <person name="Wang M."/>
            <person name="Pitluck S."/>
            <person name="Vogel J.P."/>
            <person name="Garvin D.F."/>
            <person name="Mockler T.C."/>
            <person name="Schmutz J."/>
            <person name="Rokhsar D."/>
            <person name="Bevan M.W."/>
        </authorList>
    </citation>
    <scope>NUCLEOTIDE SEQUENCE</scope>
    <source>
        <strain evidence="3">Bd21</strain>
    </source>
</reference>
<keyword evidence="5" id="KW-1185">Reference proteome</keyword>
<evidence type="ECO:0008006" key="6">
    <source>
        <dbReference type="Google" id="ProtNLM"/>
    </source>
</evidence>
<keyword evidence="1" id="KW-0812">Transmembrane</keyword>
<protein>
    <recommendedName>
        <fullName evidence="6">Secreted peptide</fullName>
    </recommendedName>
</protein>
<evidence type="ECO:0000313" key="5">
    <source>
        <dbReference type="Proteomes" id="UP000008810"/>
    </source>
</evidence>
<proteinExistence type="predicted"/>
<evidence type="ECO:0000313" key="3">
    <source>
        <dbReference type="EMBL" id="KQJ87289.1"/>
    </source>
</evidence>
<keyword evidence="1" id="KW-1133">Transmembrane helix</keyword>
<reference evidence="4" key="3">
    <citation type="submission" date="2018-08" db="UniProtKB">
        <authorList>
            <consortium name="EnsemblPlants"/>
        </authorList>
    </citation>
    <scope>IDENTIFICATION</scope>
    <source>
        <strain evidence="4">cv. Bd21</strain>
    </source>
</reference>
<dbReference type="AlphaFoldDB" id="A0A0Q3PDJ8"/>
<organism evidence="3">
    <name type="scientific">Brachypodium distachyon</name>
    <name type="common">Purple false brome</name>
    <name type="synonym">Trachynia distachya</name>
    <dbReference type="NCBI Taxonomy" id="15368"/>
    <lineage>
        <taxon>Eukaryota</taxon>
        <taxon>Viridiplantae</taxon>
        <taxon>Streptophyta</taxon>
        <taxon>Embryophyta</taxon>
        <taxon>Tracheophyta</taxon>
        <taxon>Spermatophyta</taxon>
        <taxon>Magnoliopsida</taxon>
        <taxon>Liliopsida</taxon>
        <taxon>Poales</taxon>
        <taxon>Poaceae</taxon>
        <taxon>BOP clade</taxon>
        <taxon>Pooideae</taxon>
        <taxon>Stipodae</taxon>
        <taxon>Brachypodieae</taxon>
        <taxon>Brachypodium</taxon>
    </lineage>
</organism>
<keyword evidence="1" id="KW-0472">Membrane</keyword>
<dbReference type="InParanoid" id="A0A0Q3PDJ8"/>
<reference evidence="3 4" key="1">
    <citation type="journal article" date="2010" name="Nature">
        <title>Genome sequencing and analysis of the model grass Brachypodium distachyon.</title>
        <authorList>
            <consortium name="International Brachypodium Initiative"/>
        </authorList>
    </citation>
    <scope>NUCLEOTIDE SEQUENCE [LARGE SCALE GENOMIC DNA]</scope>
    <source>
        <strain evidence="3 4">Bd21</strain>
    </source>
</reference>
<dbReference type="Gramene" id="KQJ87289">
    <property type="protein sequence ID" value="KQJ87289"/>
    <property type="gene ID" value="BRADI_4g10158v3"/>
</dbReference>
<dbReference type="EMBL" id="CM000883">
    <property type="protein sequence ID" value="KQJ87289.1"/>
    <property type="molecule type" value="Genomic_DNA"/>
</dbReference>
<evidence type="ECO:0000256" key="2">
    <source>
        <dbReference type="SAM" id="SignalP"/>
    </source>
</evidence>
<feature type="signal peptide" evidence="2">
    <location>
        <begin position="1"/>
        <end position="26"/>
    </location>
</feature>
<name>A0A0Q3PDJ8_BRADI</name>